<keyword evidence="1" id="KW-1133">Transmembrane helix</keyword>
<name>A0A2S7J3X8_9HYPH</name>
<evidence type="ECO:0000313" key="3">
    <source>
        <dbReference type="Proteomes" id="UP000238493"/>
    </source>
</evidence>
<gene>
    <name evidence="2" type="ORF">C3731_04940</name>
</gene>
<keyword evidence="1" id="KW-0472">Membrane</keyword>
<reference evidence="2 3" key="1">
    <citation type="submission" date="2018-02" db="EMBL/GenBank/DDBJ databases">
        <title>Draft genome sequence of Ochrobactrum oryzae found in Brazil.</title>
        <authorList>
            <person name="Cerdeira L."/>
            <person name="Andrade F."/>
            <person name="Zacariotto T."/>
            <person name="Barbosa B."/>
            <person name="Santos S."/>
            <person name="Cassetari V."/>
            <person name="Lincopan N."/>
        </authorList>
    </citation>
    <scope>NUCLEOTIDE SEQUENCE [LARGE SCALE GENOMIC DNA]</scope>
    <source>
        <strain evidence="2 3">OA447</strain>
    </source>
</reference>
<dbReference type="AlphaFoldDB" id="A0A2S7J3X8"/>
<keyword evidence="1" id="KW-0812">Transmembrane</keyword>
<protein>
    <submittedName>
        <fullName evidence="2">Uncharacterized protein</fullName>
    </submittedName>
</protein>
<feature type="transmembrane region" description="Helical" evidence="1">
    <location>
        <begin position="54"/>
        <end position="74"/>
    </location>
</feature>
<proteinExistence type="predicted"/>
<evidence type="ECO:0000313" key="2">
    <source>
        <dbReference type="EMBL" id="PQA74952.1"/>
    </source>
</evidence>
<organism evidence="2 3">
    <name type="scientific">Brucella oryzae</name>
    <dbReference type="NCBI Taxonomy" id="335286"/>
    <lineage>
        <taxon>Bacteria</taxon>
        <taxon>Pseudomonadati</taxon>
        <taxon>Pseudomonadota</taxon>
        <taxon>Alphaproteobacteria</taxon>
        <taxon>Hyphomicrobiales</taxon>
        <taxon>Brucellaceae</taxon>
        <taxon>Brucella/Ochrobactrum group</taxon>
        <taxon>Brucella</taxon>
    </lineage>
</organism>
<accession>A0A2S7J3X8</accession>
<feature type="transmembrane region" description="Helical" evidence="1">
    <location>
        <begin position="12"/>
        <end position="34"/>
    </location>
</feature>
<dbReference type="EMBL" id="PTRC01000008">
    <property type="protein sequence ID" value="PQA74952.1"/>
    <property type="molecule type" value="Genomic_DNA"/>
</dbReference>
<keyword evidence="3" id="KW-1185">Reference proteome</keyword>
<sequence length="84" mass="9925">MKASWGQLIARTLFWFLIVTIGFVLISRVIIFGFSEELSRAIKMYRWRRLNDEFITFVIISVLPVLVHYIMCLFSTHRNANQSV</sequence>
<dbReference type="Proteomes" id="UP000238493">
    <property type="component" value="Unassembled WGS sequence"/>
</dbReference>
<comment type="caution">
    <text evidence="2">The sequence shown here is derived from an EMBL/GenBank/DDBJ whole genome shotgun (WGS) entry which is preliminary data.</text>
</comment>
<evidence type="ECO:0000256" key="1">
    <source>
        <dbReference type="SAM" id="Phobius"/>
    </source>
</evidence>